<comment type="caution">
    <text evidence="9">The sequence shown here is derived from an EMBL/GenBank/DDBJ whole genome shotgun (WGS) entry which is preliminary data.</text>
</comment>
<evidence type="ECO:0000256" key="3">
    <source>
        <dbReference type="ARBA" id="ARBA00022649"/>
    </source>
</evidence>
<keyword evidence="3" id="KW-1277">Toxin-antitoxin system</keyword>
<dbReference type="SUPFAM" id="SSF55729">
    <property type="entry name" value="Acyl-CoA N-acyltransferases (Nat)"/>
    <property type="match status" value="1"/>
</dbReference>
<evidence type="ECO:0000256" key="6">
    <source>
        <dbReference type="ARBA" id="ARBA00049880"/>
    </source>
</evidence>
<evidence type="ECO:0000313" key="11">
    <source>
        <dbReference type="Proteomes" id="UP000037088"/>
    </source>
</evidence>
<reference evidence="10 11" key="1">
    <citation type="journal article" date="2015" name="Int. J. Syst. Evol. Microbiol.">
        <title>Erwinia iniecta sp. nov., isolated from Russian wheat aphids (Diuraphis noxia).</title>
        <authorList>
            <person name="Campillo T."/>
            <person name="Luna E."/>
            <person name="Portier P."/>
            <person name="Fischer-Le Saux M."/>
            <person name="Lapitan N."/>
            <person name="Tisserat N.A."/>
            <person name="Leach J.E."/>
        </authorList>
    </citation>
    <scope>NUCLEOTIDE SEQUENCE [LARGE SCALE GENOMIC DNA]</scope>
    <source>
        <strain evidence="9 11">B120</strain>
        <strain evidence="8 10">B149</strain>
    </source>
</reference>
<evidence type="ECO:0000313" key="9">
    <source>
        <dbReference type="EMBL" id="KOC91050.1"/>
    </source>
</evidence>
<dbReference type="Pfam" id="PF13508">
    <property type="entry name" value="Acetyltransf_7"/>
    <property type="match status" value="1"/>
</dbReference>
<keyword evidence="5" id="KW-0012">Acyltransferase</keyword>
<evidence type="ECO:0000256" key="2">
    <source>
        <dbReference type="ARBA" id="ARBA00022491"/>
    </source>
</evidence>
<accession>A0A0L7T6S1</accession>
<evidence type="ECO:0000256" key="1">
    <source>
        <dbReference type="ARBA" id="ARBA00009342"/>
    </source>
</evidence>
<dbReference type="Proteomes" id="UP000036851">
    <property type="component" value="Unassembled WGS sequence"/>
</dbReference>
<dbReference type="STRING" id="1560201.NG42_06280"/>
<keyword evidence="2" id="KW-0678">Repressor</keyword>
<evidence type="ECO:0000256" key="4">
    <source>
        <dbReference type="ARBA" id="ARBA00022679"/>
    </source>
</evidence>
<dbReference type="PANTHER" id="PTHR36449">
    <property type="entry name" value="ACETYLTRANSFERASE-RELATED"/>
    <property type="match status" value="1"/>
</dbReference>
<keyword evidence="4" id="KW-0808">Transferase</keyword>
<evidence type="ECO:0000259" key="7">
    <source>
        <dbReference type="Pfam" id="PF13508"/>
    </source>
</evidence>
<dbReference type="InterPro" id="IPR016181">
    <property type="entry name" value="Acyl_CoA_acyltransferase"/>
</dbReference>
<dbReference type="PANTHER" id="PTHR36449:SF1">
    <property type="entry name" value="ACETYLTRANSFERASE"/>
    <property type="match status" value="1"/>
</dbReference>
<name>A0A0L7T6S1_9GAMM</name>
<evidence type="ECO:0000313" key="10">
    <source>
        <dbReference type="Proteomes" id="UP000036851"/>
    </source>
</evidence>
<gene>
    <name evidence="9" type="ORF">NG42_06280</name>
    <name evidence="8" type="ORF">NG43_20530</name>
</gene>
<dbReference type="EMBL" id="JRXF01000049">
    <property type="protein sequence ID" value="KOC88201.1"/>
    <property type="molecule type" value="Genomic_DNA"/>
</dbReference>
<keyword evidence="11" id="KW-1185">Reference proteome</keyword>
<organism evidence="9 11">
    <name type="scientific">Winslowiella iniecta</name>
    <dbReference type="NCBI Taxonomy" id="1560201"/>
    <lineage>
        <taxon>Bacteria</taxon>
        <taxon>Pseudomonadati</taxon>
        <taxon>Pseudomonadota</taxon>
        <taxon>Gammaproteobacteria</taxon>
        <taxon>Enterobacterales</taxon>
        <taxon>Erwiniaceae</taxon>
        <taxon>Winslowiella</taxon>
    </lineage>
</organism>
<protein>
    <recommendedName>
        <fullName evidence="7">N-acetyltransferase domain-containing protein</fullName>
    </recommendedName>
</protein>
<dbReference type="Gene3D" id="3.40.630.30">
    <property type="match status" value="1"/>
</dbReference>
<dbReference type="EMBL" id="JRXE01000007">
    <property type="protein sequence ID" value="KOC91050.1"/>
    <property type="molecule type" value="Genomic_DNA"/>
</dbReference>
<dbReference type="Proteomes" id="UP000037088">
    <property type="component" value="Unassembled WGS sequence"/>
</dbReference>
<dbReference type="OrthoDB" id="9799147at2"/>
<dbReference type="RefSeq" id="WP_052898419.1">
    <property type="nucleotide sequence ID" value="NZ_JRXE01000007.1"/>
</dbReference>
<dbReference type="InterPro" id="IPR000182">
    <property type="entry name" value="GNAT_dom"/>
</dbReference>
<evidence type="ECO:0000256" key="5">
    <source>
        <dbReference type="ARBA" id="ARBA00023315"/>
    </source>
</evidence>
<dbReference type="PATRIC" id="fig|1560201.3.peg.1339"/>
<evidence type="ECO:0000313" key="8">
    <source>
        <dbReference type="EMBL" id="KOC88201.1"/>
    </source>
</evidence>
<comment type="similarity">
    <text evidence="1">Belongs to the acetyltransferase family. GNAT subfamily.</text>
</comment>
<comment type="catalytic activity">
    <reaction evidence="6">
        <text>glycyl-tRNA(Gly) + acetyl-CoA = N-acetylglycyl-tRNA(Gly) + CoA + H(+)</text>
        <dbReference type="Rhea" id="RHEA:81867"/>
        <dbReference type="Rhea" id="RHEA-COMP:9683"/>
        <dbReference type="Rhea" id="RHEA-COMP:19766"/>
        <dbReference type="ChEBI" id="CHEBI:15378"/>
        <dbReference type="ChEBI" id="CHEBI:57287"/>
        <dbReference type="ChEBI" id="CHEBI:57288"/>
        <dbReference type="ChEBI" id="CHEBI:78522"/>
        <dbReference type="ChEBI" id="CHEBI:232036"/>
    </reaction>
</comment>
<dbReference type="GO" id="GO:0016747">
    <property type="term" value="F:acyltransferase activity, transferring groups other than amino-acyl groups"/>
    <property type="evidence" value="ECO:0007669"/>
    <property type="project" value="InterPro"/>
</dbReference>
<sequence length="178" mass="20030">MGQLKKGIFPFDHSADYHTENFDCGSEELNRFLKTQLARQHKLNVLRANVLLTDEPVPEIMGYYTLSGGCYEKAGMSSKRRREVPYENAPCILLGRLAVDRRIAGRGFGSMLVAHAAKRVYQAAQSVGVYSLYTEAKDEQAAGFYQQLGFTRLTTTDGKLMYFCPVNAIEPLIDLYPF</sequence>
<proteinExistence type="inferred from homology"/>
<dbReference type="AlphaFoldDB" id="A0A0L7T6S1"/>
<feature type="domain" description="N-acetyltransferase" evidence="7">
    <location>
        <begin position="87"/>
        <end position="151"/>
    </location>
</feature>